<dbReference type="OrthoDB" id="45592at2"/>
<evidence type="ECO:0000313" key="1">
    <source>
        <dbReference type="EMBL" id="AEX84907.1"/>
    </source>
</evidence>
<gene>
    <name evidence="1" type="ordered locus">Marpi_0464</name>
</gene>
<dbReference type="eggNOG" id="ENOG50330NA">
    <property type="taxonomic scope" value="Bacteria"/>
</dbReference>
<dbReference type="HOGENOM" id="CLU_1179762_0_0_0"/>
<name>H2J4X2_MARPK</name>
<dbReference type="AlphaFoldDB" id="H2J4X2"/>
<protein>
    <recommendedName>
        <fullName evidence="3">FG-GAP repeat protein</fullName>
    </recommendedName>
</protein>
<organism evidence="1 2">
    <name type="scientific">Marinitoga piezophila (strain DSM 14283 / JCM 11233 / KA3)</name>
    <dbReference type="NCBI Taxonomy" id="443254"/>
    <lineage>
        <taxon>Bacteria</taxon>
        <taxon>Thermotogati</taxon>
        <taxon>Thermotogota</taxon>
        <taxon>Thermotogae</taxon>
        <taxon>Petrotogales</taxon>
        <taxon>Petrotogaceae</taxon>
        <taxon>Marinitoga</taxon>
    </lineage>
</organism>
<dbReference type="STRING" id="443254.Marpi_0464"/>
<reference evidence="1 2" key="1">
    <citation type="journal article" date="2012" name="J. Bacteriol.">
        <title>Complete Genome Sequence of the Thermophilic, Piezophilic, Heterotrophic Bacterium Marinitoga piezophila KA3.</title>
        <authorList>
            <person name="Lucas S."/>
            <person name="Han J."/>
            <person name="Lapidus A."/>
            <person name="Cheng J.F."/>
            <person name="Goodwin L.A."/>
            <person name="Pitluck S."/>
            <person name="Peters L."/>
            <person name="Mikhailova N."/>
            <person name="Teshima H."/>
            <person name="Detter J.C."/>
            <person name="Han C."/>
            <person name="Tapia R."/>
            <person name="Land M."/>
            <person name="Hauser L."/>
            <person name="Kyrpides N.C."/>
            <person name="Ivanova N."/>
            <person name="Pagani I."/>
            <person name="Vannier P."/>
            <person name="Oger P."/>
            <person name="Bartlett D.H."/>
            <person name="Noll K.M."/>
            <person name="Woyke T."/>
            <person name="Jebbar M."/>
        </authorList>
    </citation>
    <scope>NUCLEOTIDE SEQUENCE [LARGE SCALE GENOMIC DNA]</scope>
    <source>
        <strain evidence="2">DSM 14283 / JCM 11233 / KA3</strain>
    </source>
</reference>
<evidence type="ECO:0000313" key="2">
    <source>
        <dbReference type="Proteomes" id="UP000007161"/>
    </source>
</evidence>
<keyword evidence="2" id="KW-1185">Reference proteome</keyword>
<sequence>MKKSFFIIFLIITSILVFSDDYQVVYKTKINLDSDKSLEHVTLKGKKVSEIYWGSFLLTIEDAGTTFDIMTGIDGYNPKIEYFDFNGDGYKDILLTTRSGGSGNYIMYDLYLYTGDDVISYDIKPFIKDIKGFFMDQYKAVISYKDAFTYIDLSDRKKLYQEIKAYDQYGRFIKNYNELMIGGFSELEPFDFGNDGTYELKGSIAISGLYHADSIGYLHFIYSVKKDKLLWLEVSKTIYVNVQ</sequence>
<evidence type="ECO:0008006" key="3">
    <source>
        <dbReference type="Google" id="ProtNLM"/>
    </source>
</evidence>
<proteinExistence type="predicted"/>
<dbReference type="InterPro" id="IPR038643">
    <property type="entry name" value="PliI_sf"/>
</dbReference>
<dbReference type="KEGG" id="mpz:Marpi_0464"/>
<dbReference type="RefSeq" id="WP_014295979.1">
    <property type="nucleotide sequence ID" value="NC_016751.1"/>
</dbReference>
<accession>H2J4X2</accession>
<dbReference type="Gene3D" id="2.40.128.460">
    <property type="entry name" value="Periplasmic lysozyme inhibitor of I-type lysozyme"/>
    <property type="match status" value="1"/>
</dbReference>
<dbReference type="EMBL" id="CP003257">
    <property type="protein sequence ID" value="AEX84907.1"/>
    <property type="molecule type" value="Genomic_DNA"/>
</dbReference>
<reference evidence="2" key="2">
    <citation type="submission" date="2012-01" db="EMBL/GenBank/DDBJ databases">
        <title>Complete sequence of chromosome of Marinitoga piezophila KA3.</title>
        <authorList>
            <person name="Lucas S."/>
            <person name="Han J."/>
            <person name="Lapidus A."/>
            <person name="Cheng J.-F."/>
            <person name="Goodwin L."/>
            <person name="Pitluck S."/>
            <person name="Peters L."/>
            <person name="Mikhailova N."/>
            <person name="Teshima H."/>
            <person name="Detter J.C."/>
            <person name="Han C."/>
            <person name="Tapia R."/>
            <person name="Land M."/>
            <person name="Hauser L."/>
            <person name="Kyrpides N."/>
            <person name="Ivanova N."/>
            <person name="Pagani I."/>
            <person name="Jebbar M."/>
            <person name="Vannier P."/>
            <person name="Oger P."/>
            <person name="Cario A."/>
            <person name="Bartlett D."/>
            <person name="Noll K.M."/>
            <person name="Woyke T."/>
        </authorList>
    </citation>
    <scope>NUCLEOTIDE SEQUENCE [LARGE SCALE GENOMIC DNA]</scope>
    <source>
        <strain evidence="2">DSM 14283 / JCM 11233 / KA3</strain>
    </source>
</reference>
<dbReference type="Proteomes" id="UP000007161">
    <property type="component" value="Chromosome"/>
</dbReference>